<evidence type="ECO:0000259" key="19">
    <source>
        <dbReference type="PROSITE" id="PS50894"/>
    </source>
</evidence>
<keyword evidence="14" id="KW-0175">Coiled coil</keyword>
<dbReference type="InterPro" id="IPR008207">
    <property type="entry name" value="Sig_transdc_His_kin_Hpt_dom"/>
</dbReference>
<dbReference type="Pfam" id="PF01627">
    <property type="entry name" value="Hpt"/>
    <property type="match status" value="1"/>
</dbReference>
<dbReference type="CDD" id="cd17546">
    <property type="entry name" value="REC_hyHK_CKI1_RcsC-like"/>
    <property type="match status" value="1"/>
</dbReference>
<dbReference type="Pfam" id="PF00072">
    <property type="entry name" value="Response_reg"/>
    <property type="match status" value="2"/>
</dbReference>
<feature type="coiled-coil region" evidence="14">
    <location>
        <begin position="506"/>
        <end position="533"/>
    </location>
</feature>
<feature type="domain" description="Response regulatory" evidence="16">
    <location>
        <begin position="918"/>
        <end position="1032"/>
    </location>
</feature>
<evidence type="ECO:0000259" key="18">
    <source>
        <dbReference type="PROSITE" id="PS50113"/>
    </source>
</evidence>
<dbReference type="PROSITE" id="PS50113">
    <property type="entry name" value="PAC"/>
    <property type="match status" value="4"/>
</dbReference>
<dbReference type="InterPro" id="IPR004358">
    <property type="entry name" value="Sig_transdc_His_kin-like_C"/>
</dbReference>
<protein>
    <recommendedName>
        <fullName evidence="3">histidine kinase</fullName>
        <ecNumber evidence="3">2.7.13.3</ecNumber>
    </recommendedName>
</protein>
<dbReference type="CDD" id="cd00082">
    <property type="entry name" value="HisKA"/>
    <property type="match status" value="1"/>
</dbReference>
<dbReference type="PRINTS" id="PR00344">
    <property type="entry name" value="BCTRLSENSOR"/>
</dbReference>
<dbReference type="EMBL" id="JARWAN010000035">
    <property type="protein sequence ID" value="MDR5900304.1"/>
    <property type="molecule type" value="Genomic_DNA"/>
</dbReference>
<evidence type="ECO:0000259" key="17">
    <source>
        <dbReference type="PROSITE" id="PS50112"/>
    </source>
</evidence>
<dbReference type="Pfam" id="PF13426">
    <property type="entry name" value="PAS_9"/>
    <property type="match status" value="2"/>
</dbReference>
<dbReference type="SMART" id="SM00387">
    <property type="entry name" value="HATPase_c"/>
    <property type="match status" value="1"/>
</dbReference>
<dbReference type="InterPro" id="IPR013655">
    <property type="entry name" value="PAS_fold_3"/>
</dbReference>
<dbReference type="InterPro" id="IPR000014">
    <property type="entry name" value="PAS"/>
</dbReference>
<dbReference type="SMART" id="SM00091">
    <property type="entry name" value="PAS"/>
    <property type="match status" value="4"/>
</dbReference>
<proteinExistence type="predicted"/>
<evidence type="ECO:0000256" key="12">
    <source>
        <dbReference type="PROSITE-ProRule" id="PRU00110"/>
    </source>
</evidence>
<accession>A0ABU1H7N0</accession>
<dbReference type="PROSITE" id="PS50112">
    <property type="entry name" value="PAS"/>
    <property type="match status" value="1"/>
</dbReference>
<dbReference type="Pfam" id="PF02518">
    <property type="entry name" value="HATPase_c"/>
    <property type="match status" value="1"/>
</dbReference>
<feature type="modified residue" description="4-aspartylphosphate" evidence="13">
    <location>
        <position position="967"/>
    </location>
</feature>
<dbReference type="SUPFAM" id="SSF47226">
    <property type="entry name" value="Histidine-containing phosphotransfer domain, HPT domain"/>
    <property type="match status" value="1"/>
</dbReference>
<dbReference type="CDD" id="cd16922">
    <property type="entry name" value="HATPase_EvgS-ArcB-TorS-like"/>
    <property type="match status" value="1"/>
</dbReference>
<dbReference type="SUPFAM" id="SSF55785">
    <property type="entry name" value="PYP-like sensor domain (PAS domain)"/>
    <property type="match status" value="4"/>
</dbReference>
<evidence type="ECO:0000256" key="7">
    <source>
        <dbReference type="ARBA" id="ARBA00022741"/>
    </source>
</evidence>
<feature type="domain" description="Histidine kinase" evidence="15">
    <location>
        <begin position="533"/>
        <end position="755"/>
    </location>
</feature>
<organism evidence="20 21">
    <name type="scientific">Vreelandella vilamensis</name>
    <dbReference type="NCBI Taxonomy" id="531309"/>
    <lineage>
        <taxon>Bacteria</taxon>
        <taxon>Pseudomonadati</taxon>
        <taxon>Pseudomonadota</taxon>
        <taxon>Gammaproteobacteria</taxon>
        <taxon>Oceanospirillales</taxon>
        <taxon>Halomonadaceae</taxon>
        <taxon>Vreelandella</taxon>
    </lineage>
</organism>
<dbReference type="Proteomes" id="UP001254564">
    <property type="component" value="Unassembled WGS sequence"/>
</dbReference>
<comment type="catalytic activity">
    <reaction evidence="1">
        <text>ATP + protein L-histidine = ADP + protein N-phospho-L-histidine.</text>
        <dbReference type="EC" id="2.7.13.3"/>
    </reaction>
</comment>
<dbReference type="Gene3D" id="3.30.450.20">
    <property type="entry name" value="PAS domain"/>
    <property type="match status" value="4"/>
</dbReference>
<evidence type="ECO:0000256" key="9">
    <source>
        <dbReference type="ARBA" id="ARBA00022989"/>
    </source>
</evidence>
<dbReference type="PROSITE" id="PS50110">
    <property type="entry name" value="RESPONSE_REGULATORY"/>
    <property type="match status" value="2"/>
</dbReference>
<dbReference type="Pfam" id="PF00512">
    <property type="entry name" value="HisKA"/>
    <property type="match status" value="1"/>
</dbReference>
<feature type="modified residue" description="Phosphohistidine" evidence="12">
    <location>
        <position position="1110"/>
    </location>
</feature>
<dbReference type="PANTHER" id="PTHR45339">
    <property type="entry name" value="HYBRID SIGNAL TRANSDUCTION HISTIDINE KINASE J"/>
    <property type="match status" value="1"/>
</dbReference>
<dbReference type="Gene3D" id="3.30.565.10">
    <property type="entry name" value="Histidine kinase-like ATPase, C-terminal domain"/>
    <property type="match status" value="1"/>
</dbReference>
<dbReference type="SMART" id="SM00448">
    <property type="entry name" value="REC"/>
    <property type="match status" value="2"/>
</dbReference>
<dbReference type="InterPro" id="IPR036641">
    <property type="entry name" value="HPT_dom_sf"/>
</dbReference>
<evidence type="ECO:0000313" key="21">
    <source>
        <dbReference type="Proteomes" id="UP001254564"/>
    </source>
</evidence>
<keyword evidence="6" id="KW-0812">Transmembrane</keyword>
<evidence type="ECO:0000259" key="15">
    <source>
        <dbReference type="PROSITE" id="PS50109"/>
    </source>
</evidence>
<dbReference type="InterPro" id="IPR003594">
    <property type="entry name" value="HATPase_dom"/>
</dbReference>
<name>A0ABU1H7N0_9GAMM</name>
<dbReference type="Gene3D" id="1.20.120.160">
    <property type="entry name" value="HPT domain"/>
    <property type="match status" value="1"/>
</dbReference>
<evidence type="ECO:0000256" key="1">
    <source>
        <dbReference type="ARBA" id="ARBA00000085"/>
    </source>
</evidence>
<feature type="modified residue" description="4-aspartylphosphate" evidence="13">
    <location>
        <position position="826"/>
    </location>
</feature>
<dbReference type="CDD" id="cd00156">
    <property type="entry name" value="REC"/>
    <property type="match status" value="1"/>
</dbReference>
<evidence type="ECO:0000313" key="20">
    <source>
        <dbReference type="EMBL" id="MDR5900304.1"/>
    </source>
</evidence>
<keyword evidence="4" id="KW-1003">Cell membrane</keyword>
<evidence type="ECO:0000256" key="6">
    <source>
        <dbReference type="ARBA" id="ARBA00022692"/>
    </source>
</evidence>
<keyword evidence="8" id="KW-0067">ATP-binding</keyword>
<gene>
    <name evidence="20" type="ORF">QC823_15140</name>
</gene>
<dbReference type="CDD" id="cd00088">
    <property type="entry name" value="HPT"/>
    <property type="match status" value="1"/>
</dbReference>
<keyword evidence="7" id="KW-0547">Nucleotide-binding</keyword>
<dbReference type="PROSITE" id="PS50894">
    <property type="entry name" value="HPT"/>
    <property type="match status" value="1"/>
</dbReference>
<dbReference type="SMART" id="SM00086">
    <property type="entry name" value="PAC"/>
    <property type="match status" value="4"/>
</dbReference>
<reference evidence="20 21" key="1">
    <citation type="submission" date="2023-04" db="EMBL/GenBank/DDBJ databases">
        <title>A long-awaited taxogenomic arrangement of the family Halomonadaceae.</title>
        <authorList>
            <person name="De La Haba R."/>
            <person name="Chuvochina M."/>
            <person name="Wittouck S."/>
            <person name="Arahal D.R."/>
            <person name="Sanchez-Porro C."/>
            <person name="Hugenholtz P."/>
            <person name="Ventosa A."/>
        </authorList>
    </citation>
    <scope>NUCLEOTIDE SEQUENCE [LARGE SCALE GENOMIC DNA]</scope>
    <source>
        <strain evidence="20 21">DSM 21020</strain>
    </source>
</reference>
<dbReference type="Gene3D" id="3.40.50.2300">
    <property type="match status" value="2"/>
</dbReference>
<dbReference type="Pfam" id="PF08448">
    <property type="entry name" value="PAS_4"/>
    <property type="match status" value="1"/>
</dbReference>
<keyword evidence="5 13" id="KW-0597">Phosphoprotein</keyword>
<evidence type="ECO:0000259" key="16">
    <source>
        <dbReference type="PROSITE" id="PS50110"/>
    </source>
</evidence>
<evidence type="ECO:0000256" key="10">
    <source>
        <dbReference type="ARBA" id="ARBA00023012"/>
    </source>
</evidence>
<dbReference type="SUPFAM" id="SSF52172">
    <property type="entry name" value="CheY-like"/>
    <property type="match status" value="2"/>
</dbReference>
<dbReference type="RefSeq" id="WP_309657182.1">
    <property type="nucleotide sequence ID" value="NZ_JARWAN010000035.1"/>
</dbReference>
<feature type="domain" description="PAC" evidence="18">
    <location>
        <begin position="471"/>
        <end position="522"/>
    </location>
</feature>
<dbReference type="InterPro" id="IPR035965">
    <property type="entry name" value="PAS-like_dom_sf"/>
</dbReference>
<dbReference type="InterPro" id="IPR005467">
    <property type="entry name" value="His_kinase_dom"/>
</dbReference>
<comment type="caution">
    <text evidence="20">The sequence shown here is derived from an EMBL/GenBank/DDBJ whole genome shotgun (WGS) entry which is preliminary data.</text>
</comment>
<dbReference type="InterPro" id="IPR000700">
    <property type="entry name" value="PAS-assoc_C"/>
</dbReference>
<evidence type="ECO:0000256" key="2">
    <source>
        <dbReference type="ARBA" id="ARBA00004651"/>
    </source>
</evidence>
<evidence type="ECO:0000256" key="8">
    <source>
        <dbReference type="ARBA" id="ARBA00022840"/>
    </source>
</evidence>
<dbReference type="SUPFAM" id="SSF55874">
    <property type="entry name" value="ATPase domain of HSP90 chaperone/DNA topoisomerase II/histidine kinase"/>
    <property type="match status" value="1"/>
</dbReference>
<keyword evidence="9" id="KW-1133">Transmembrane helix</keyword>
<dbReference type="CDD" id="cd00130">
    <property type="entry name" value="PAS"/>
    <property type="match status" value="2"/>
</dbReference>
<evidence type="ECO:0000256" key="4">
    <source>
        <dbReference type="ARBA" id="ARBA00022475"/>
    </source>
</evidence>
<evidence type="ECO:0000256" key="5">
    <source>
        <dbReference type="ARBA" id="ARBA00022553"/>
    </source>
</evidence>
<dbReference type="Gene3D" id="2.10.70.100">
    <property type="match status" value="1"/>
</dbReference>
<feature type="domain" description="PAC" evidence="18">
    <location>
        <begin position="91"/>
        <end position="141"/>
    </location>
</feature>
<feature type="domain" description="HPt" evidence="19">
    <location>
        <begin position="1071"/>
        <end position="1163"/>
    </location>
</feature>
<dbReference type="SMART" id="SM00073">
    <property type="entry name" value="HPT"/>
    <property type="match status" value="1"/>
</dbReference>
<keyword evidence="21" id="KW-1185">Reference proteome</keyword>
<dbReference type="PROSITE" id="PS50109">
    <property type="entry name" value="HIS_KIN"/>
    <property type="match status" value="1"/>
</dbReference>
<dbReference type="Pfam" id="PF08447">
    <property type="entry name" value="PAS_3"/>
    <property type="match status" value="1"/>
</dbReference>
<feature type="domain" description="PAC" evidence="18">
    <location>
        <begin position="216"/>
        <end position="268"/>
    </location>
</feature>
<dbReference type="InterPro" id="IPR003661">
    <property type="entry name" value="HisK_dim/P_dom"/>
</dbReference>
<dbReference type="InterPro" id="IPR001610">
    <property type="entry name" value="PAC"/>
</dbReference>
<comment type="subcellular location">
    <subcellularLocation>
        <location evidence="2">Cell membrane</location>
        <topology evidence="2">Multi-pass membrane protein</topology>
    </subcellularLocation>
</comment>
<dbReference type="PANTHER" id="PTHR45339:SF1">
    <property type="entry name" value="HYBRID SIGNAL TRANSDUCTION HISTIDINE KINASE J"/>
    <property type="match status" value="1"/>
</dbReference>
<dbReference type="SMART" id="SM00388">
    <property type="entry name" value="HisKA"/>
    <property type="match status" value="1"/>
</dbReference>
<dbReference type="Gene3D" id="1.10.287.130">
    <property type="match status" value="1"/>
</dbReference>
<dbReference type="InterPro" id="IPR036890">
    <property type="entry name" value="HATPase_C_sf"/>
</dbReference>
<dbReference type="NCBIfam" id="TIGR00229">
    <property type="entry name" value="sensory_box"/>
    <property type="match status" value="4"/>
</dbReference>
<dbReference type="SUPFAM" id="SSF47384">
    <property type="entry name" value="Homodimeric domain of signal transducing histidine kinase"/>
    <property type="match status" value="1"/>
</dbReference>
<sequence length="1239" mass="136936">MCSSASESKGPNGLNQLLGEEARAFFELYPDAALIIDPNTAQLVQFNRLAHEQLGYTSKEFARLRIQDFEAQMGPEEIQQRIEAVMASGREDFDTRHRCKDGSLVDVKVSVTLMELNAGTYLMAVFRDITDQKEAQRALEYGEKRFRDVAEASGEYIWEISPEGVYSFVTPAVEPLLGRPVNKILGHSPSEFMHPKEAQRVKALLAQWAANAESWRGLEHTSLQPDGTQVTQRVSGLPILDDEGNLTGFRGTGRDITAEKEAQDKQDQLTSRLKLATSAANLGIWDLDLATGRLDWDEGMLAIYGVQSDDFGHRVTDWEKALLPDGAEAAKAAITEGARKGGRYESEFQIVRGDGAIRHIRAVAQATQDASGQPLRVVGVNEDITDQVQAQKELAAQEEKFRGLFELSPVGMAMNDYATGEFLEFNAAINEPSGYTPEEFRKLSYFDVTPVEYMDAEKQQLVSMETTGRYGPFEKEYIRKDGTRYPVLLHGFKTTTPEGREVIWSIVQDISEIKQAQEAAERANRAKSEFLANMSHEIRTPMNAVIGLSQLLLQSPLDERQQDYLNKIHTSSRMLLGIINDILDFSRIESGKLELEARGFALSEILDQVSTLFAGEAAEKGLELLFHIDPDAPQALTGDSLRLSQILTNLLSNAIKFTPKGGSVELKIRAIKQEEGQATLAFSVSDSGIGISPEGQKKLFRAFGQADTSTTRKYGGTGLGLIISRRLIETMGGELSLDSTPGQGSHFYFNLTLPLSLALPTRINCPETQGNRILIVDDHESARVILREMLNHCRYETWEAASGEAAIEAILAAEKRNEPFDFILMDWSMPGGMDGVQTCEKLVQMRASGEIQKTHLPVLMISSYKQDEITLPENLAQTFLSKPVTASSLYDALVAVERGKGVVRHRQQVDTPSLQGYKILLVEDNEINQTVATHMLEKTGAAITVAEDGIEAIEALTKLTPDLILMDLQMPNMDGFEATSRIREQGFRGPVIALSAAVMQDDKDRAARAGMDAHLGKPINSELLYKTLTDYLAEKAPQRNATTQDAAEPTRLPASLQGFDLTQGLTLFDKDESFYLKMLIRFKEKIPTDYWPLVALLQAEDWEAAGRMAHTLKGSAGTLGAEEIARLATEIDEHIREGEPVVPALVTEMSQALCHAETVLGELQAASSKSEGSVEDISKLHRCLIQSELVEDEILEGAIAYLRSQDLDPVELEALVTEMEFDAAVEALDELVKRGNIQR</sequence>
<keyword evidence="11" id="KW-0472">Membrane</keyword>
<keyword evidence="10" id="KW-0902">Two-component regulatory system</keyword>
<dbReference type="InterPro" id="IPR036097">
    <property type="entry name" value="HisK_dim/P_sf"/>
</dbReference>
<evidence type="ECO:0000256" key="3">
    <source>
        <dbReference type="ARBA" id="ARBA00012438"/>
    </source>
</evidence>
<evidence type="ECO:0000256" key="11">
    <source>
        <dbReference type="ARBA" id="ARBA00023136"/>
    </source>
</evidence>
<dbReference type="InterPro" id="IPR011006">
    <property type="entry name" value="CheY-like_superfamily"/>
</dbReference>
<evidence type="ECO:0000256" key="13">
    <source>
        <dbReference type="PROSITE-ProRule" id="PRU00169"/>
    </source>
</evidence>
<dbReference type="InterPro" id="IPR001789">
    <property type="entry name" value="Sig_transdc_resp-reg_receiver"/>
</dbReference>
<dbReference type="EC" id="2.7.13.3" evidence="3"/>
<feature type="domain" description="Response regulatory" evidence="16">
    <location>
        <begin position="772"/>
        <end position="897"/>
    </location>
</feature>
<feature type="domain" description="PAS" evidence="17">
    <location>
        <begin position="142"/>
        <end position="212"/>
    </location>
</feature>
<feature type="domain" description="PAC" evidence="18">
    <location>
        <begin position="344"/>
        <end position="396"/>
    </location>
</feature>
<evidence type="ECO:0000256" key="14">
    <source>
        <dbReference type="SAM" id="Coils"/>
    </source>
</evidence>
<dbReference type="InterPro" id="IPR013656">
    <property type="entry name" value="PAS_4"/>
</dbReference>